<dbReference type="CDD" id="cd00325">
    <property type="entry name" value="chitinase_GH19"/>
    <property type="match status" value="1"/>
</dbReference>
<feature type="compositionally biased region" description="Polar residues" evidence="10">
    <location>
        <begin position="36"/>
        <end position="51"/>
    </location>
</feature>
<evidence type="ECO:0000259" key="12">
    <source>
        <dbReference type="PROSITE" id="PS00774"/>
    </source>
</evidence>
<evidence type="ECO:0000256" key="10">
    <source>
        <dbReference type="SAM" id="MobiDB-lite"/>
    </source>
</evidence>
<comment type="catalytic activity">
    <reaction evidence="1">
        <text>Random endo-hydrolysis of N-acetyl-beta-D-glucosaminide (1-&gt;4)-beta-linkages in chitin and chitodextrins.</text>
        <dbReference type="EC" id="3.2.1.14"/>
    </reaction>
</comment>
<feature type="region of interest" description="Disordered" evidence="10">
    <location>
        <begin position="1"/>
        <end position="54"/>
    </location>
</feature>
<comment type="similarity">
    <text evidence="2">Belongs to the glycosyl hydrolase 19 family. Chitinase class I subfamily.</text>
</comment>
<dbReference type="InterPro" id="IPR000726">
    <property type="entry name" value="Glyco_hydro_19_cat"/>
</dbReference>
<dbReference type="EC" id="3.2.1.14" evidence="3"/>
<evidence type="ECO:0000256" key="6">
    <source>
        <dbReference type="ARBA" id="ARBA00023024"/>
    </source>
</evidence>
<dbReference type="Pfam" id="PF00182">
    <property type="entry name" value="Glyco_hydro_19"/>
    <property type="match status" value="2"/>
</dbReference>
<dbReference type="EMBL" id="JARPOI010000015">
    <property type="protein sequence ID" value="KAJ9154087.1"/>
    <property type="molecule type" value="Genomic_DNA"/>
</dbReference>
<dbReference type="InterPro" id="IPR023346">
    <property type="entry name" value="Lysozyme-like_dom_sf"/>
</dbReference>
<keyword evidence="7" id="KW-0119">Carbohydrate metabolism</keyword>
<evidence type="ECO:0000313" key="14">
    <source>
        <dbReference type="Proteomes" id="UP001174677"/>
    </source>
</evidence>
<comment type="caution">
    <text evidence="13">The sequence shown here is derived from an EMBL/GenBank/DDBJ whole genome shotgun (WGS) entry which is preliminary data.</text>
</comment>
<dbReference type="PROSITE" id="PS00774">
    <property type="entry name" value="CHITINASE_19_2"/>
    <property type="match status" value="1"/>
</dbReference>
<evidence type="ECO:0000313" key="13">
    <source>
        <dbReference type="EMBL" id="KAJ9154087.1"/>
    </source>
</evidence>
<evidence type="ECO:0000256" key="8">
    <source>
        <dbReference type="ARBA" id="ARBA00023295"/>
    </source>
</evidence>
<dbReference type="PROSITE" id="PS00773">
    <property type="entry name" value="CHITINASE_19_1"/>
    <property type="match status" value="1"/>
</dbReference>
<evidence type="ECO:0000256" key="4">
    <source>
        <dbReference type="ARBA" id="ARBA00022669"/>
    </source>
</evidence>
<gene>
    <name evidence="13" type="ORF">P3X46_027461</name>
</gene>
<evidence type="ECO:0000259" key="11">
    <source>
        <dbReference type="PROSITE" id="PS00773"/>
    </source>
</evidence>
<evidence type="ECO:0000256" key="2">
    <source>
        <dbReference type="ARBA" id="ARBA00009373"/>
    </source>
</evidence>
<evidence type="ECO:0000256" key="7">
    <source>
        <dbReference type="ARBA" id="ARBA00023277"/>
    </source>
</evidence>
<reference evidence="13 14" key="1">
    <citation type="journal article" date="2023" name="Plant Biotechnol. J.">
        <title>Chromosome-level wild Hevea brasiliensis genome provides new tools for genomic-assisted breeding and valuable loci to elevate rubber yield.</title>
        <authorList>
            <person name="Cheng H."/>
            <person name="Song X."/>
            <person name="Hu Y."/>
            <person name="Wu T."/>
            <person name="Yang Q."/>
            <person name="An Z."/>
            <person name="Feng S."/>
            <person name="Deng Z."/>
            <person name="Wu W."/>
            <person name="Zeng X."/>
            <person name="Tu M."/>
            <person name="Wang X."/>
            <person name="Huang H."/>
        </authorList>
    </citation>
    <scope>NUCLEOTIDE SEQUENCE [LARGE SCALE GENOMIC DNA]</scope>
    <source>
        <strain evidence="13">MT/VB/25A 57/8</strain>
    </source>
</reference>
<name>A0ABQ9L2Y6_HEVBR</name>
<evidence type="ECO:0000256" key="5">
    <source>
        <dbReference type="ARBA" id="ARBA00022801"/>
    </source>
</evidence>
<accession>A0ABQ9L2Y6</accession>
<feature type="compositionally biased region" description="Basic residues" evidence="10">
    <location>
        <begin position="1"/>
        <end position="19"/>
    </location>
</feature>
<proteinExistence type="inferred from homology"/>
<dbReference type="Gene3D" id="1.10.530.10">
    <property type="match status" value="1"/>
</dbReference>
<feature type="domain" description="Glycoside hydrolase family 19 catalytic" evidence="12">
    <location>
        <begin position="171"/>
        <end position="181"/>
    </location>
</feature>
<dbReference type="PANTHER" id="PTHR22595">
    <property type="entry name" value="CHITINASE-RELATED"/>
    <property type="match status" value="1"/>
</dbReference>
<keyword evidence="6" id="KW-0146">Chitin degradation</keyword>
<sequence>MVRFLAKSKARFGRPKKGLKPSTNNNKGKDHAKPGKNSNQERNNPPNQNDVSVDGIVTEDFFNRIMDKAEDSCERKKFYSREKFLNALKSYPRFGTDGSVDESKREIAAFFAHVTHETSRKISYPTFFCDKSYHGRGPIQLSMNYNYGPAGESNDFDGLNSPETVAKDPLVSFKAALWFWMTNVHDVMISHGFGETIRAMNYRSNECNGGDETRGYYTDYCKQFGVEPGDKTRFLGHYKSELQTLAPFIV</sequence>
<protein>
    <recommendedName>
        <fullName evidence="3">chitinase</fullName>
        <ecNumber evidence="3">3.2.1.14</ecNumber>
    </recommendedName>
</protein>
<evidence type="ECO:0000256" key="3">
    <source>
        <dbReference type="ARBA" id="ARBA00012729"/>
    </source>
</evidence>
<evidence type="ECO:0000256" key="1">
    <source>
        <dbReference type="ARBA" id="ARBA00000822"/>
    </source>
</evidence>
<feature type="domain" description="Glycoside hydrolase family 19 catalytic" evidence="11">
    <location>
        <begin position="73"/>
        <end position="95"/>
    </location>
</feature>
<dbReference type="Gene3D" id="3.30.20.10">
    <property type="entry name" value="Endochitinase, domain 2"/>
    <property type="match status" value="1"/>
</dbReference>
<keyword evidence="8" id="KW-0326">Glycosidase</keyword>
<keyword evidence="14" id="KW-1185">Reference proteome</keyword>
<organism evidence="13 14">
    <name type="scientific">Hevea brasiliensis</name>
    <name type="common">Para rubber tree</name>
    <name type="synonym">Siphonia brasiliensis</name>
    <dbReference type="NCBI Taxonomy" id="3981"/>
    <lineage>
        <taxon>Eukaryota</taxon>
        <taxon>Viridiplantae</taxon>
        <taxon>Streptophyta</taxon>
        <taxon>Embryophyta</taxon>
        <taxon>Tracheophyta</taxon>
        <taxon>Spermatophyta</taxon>
        <taxon>Magnoliopsida</taxon>
        <taxon>eudicotyledons</taxon>
        <taxon>Gunneridae</taxon>
        <taxon>Pentapetalae</taxon>
        <taxon>rosids</taxon>
        <taxon>fabids</taxon>
        <taxon>Malpighiales</taxon>
        <taxon>Euphorbiaceae</taxon>
        <taxon>Crotonoideae</taxon>
        <taxon>Micrandreae</taxon>
        <taxon>Hevea</taxon>
    </lineage>
</organism>
<evidence type="ECO:0000256" key="9">
    <source>
        <dbReference type="ARBA" id="ARBA00023326"/>
    </source>
</evidence>
<dbReference type="SUPFAM" id="SSF53955">
    <property type="entry name" value="Lysozyme-like"/>
    <property type="match status" value="1"/>
</dbReference>
<keyword evidence="4" id="KW-0147">Chitin-binding</keyword>
<dbReference type="Proteomes" id="UP001174677">
    <property type="component" value="Chromosome 15"/>
</dbReference>
<keyword evidence="5" id="KW-0378">Hydrolase</keyword>
<dbReference type="PANTHER" id="PTHR22595:SF197">
    <property type="entry name" value="CHITINASE FAMILY PROTEIN"/>
    <property type="match status" value="1"/>
</dbReference>
<keyword evidence="9" id="KW-0624">Polysaccharide degradation</keyword>